<keyword evidence="3" id="KW-1185">Reference proteome</keyword>
<comment type="caution">
    <text evidence="2">The sequence shown here is derived from an EMBL/GenBank/DDBJ whole genome shotgun (WGS) entry which is preliminary data.</text>
</comment>
<evidence type="ECO:0000256" key="1">
    <source>
        <dbReference type="SAM" id="Phobius"/>
    </source>
</evidence>
<evidence type="ECO:0000313" key="2">
    <source>
        <dbReference type="EMBL" id="TJY41448.1"/>
    </source>
</evidence>
<proteinExistence type="predicted"/>
<gene>
    <name evidence="2" type="ORF">E5161_13665</name>
</gene>
<dbReference type="AlphaFoldDB" id="A0A4U0FAA0"/>
<dbReference type="EMBL" id="SUPK01000006">
    <property type="protein sequence ID" value="TJY41448.1"/>
    <property type="molecule type" value="Genomic_DNA"/>
</dbReference>
<sequence length="80" mass="8768">MKKNGWILVLFVILGLLAGSLAARALKDVHEISFLTRPMAVSWSPAADLGVIRYDLKLSIDLTLLSILGAAGAIWLYRKM</sequence>
<reference evidence="2 3" key="1">
    <citation type="submission" date="2019-04" db="EMBL/GenBank/DDBJ databases">
        <title>Cohnella sp. nov., isolated from soil.</title>
        <authorList>
            <person name="Kim W."/>
        </authorList>
    </citation>
    <scope>NUCLEOTIDE SEQUENCE [LARGE SCALE GENOMIC DNA]</scope>
    <source>
        <strain evidence="2 3">CAU 1483</strain>
    </source>
</reference>
<keyword evidence="1" id="KW-1133">Transmembrane helix</keyword>
<dbReference type="OrthoDB" id="2974387at2"/>
<keyword evidence="1" id="KW-0472">Membrane</keyword>
<feature type="transmembrane region" description="Helical" evidence="1">
    <location>
        <begin position="58"/>
        <end position="77"/>
    </location>
</feature>
<protein>
    <submittedName>
        <fullName evidence="2">DUF4321 domain-containing protein</fullName>
    </submittedName>
</protein>
<dbReference type="InterPro" id="IPR025470">
    <property type="entry name" value="DUF4321"/>
</dbReference>
<dbReference type="Proteomes" id="UP000309673">
    <property type="component" value="Unassembled WGS sequence"/>
</dbReference>
<keyword evidence="1" id="KW-0812">Transmembrane</keyword>
<evidence type="ECO:0000313" key="3">
    <source>
        <dbReference type="Proteomes" id="UP000309673"/>
    </source>
</evidence>
<organism evidence="2 3">
    <name type="scientific">Cohnella pontilimi</name>
    <dbReference type="NCBI Taxonomy" id="2564100"/>
    <lineage>
        <taxon>Bacteria</taxon>
        <taxon>Bacillati</taxon>
        <taxon>Bacillota</taxon>
        <taxon>Bacilli</taxon>
        <taxon>Bacillales</taxon>
        <taxon>Paenibacillaceae</taxon>
        <taxon>Cohnella</taxon>
    </lineage>
</organism>
<name>A0A4U0FAA0_9BACL</name>
<accession>A0A4U0FAA0</accession>
<dbReference type="Pfam" id="PF14209">
    <property type="entry name" value="DUF4321"/>
    <property type="match status" value="1"/>
</dbReference>
<dbReference type="RefSeq" id="WP_136778367.1">
    <property type="nucleotide sequence ID" value="NZ_SUPK01000006.1"/>
</dbReference>